<comment type="caution">
    <text evidence="3">The sequence shown here is derived from an EMBL/GenBank/DDBJ whole genome shotgun (WGS) entry which is preliminary data.</text>
</comment>
<feature type="compositionally biased region" description="Acidic residues" evidence="2">
    <location>
        <begin position="9"/>
        <end position="20"/>
    </location>
</feature>
<organism evidence="3 4">
    <name type="scientific">Erythroxylum novogranatense</name>
    <dbReference type="NCBI Taxonomy" id="1862640"/>
    <lineage>
        <taxon>Eukaryota</taxon>
        <taxon>Viridiplantae</taxon>
        <taxon>Streptophyta</taxon>
        <taxon>Embryophyta</taxon>
        <taxon>Tracheophyta</taxon>
        <taxon>Spermatophyta</taxon>
        <taxon>Magnoliopsida</taxon>
        <taxon>eudicotyledons</taxon>
        <taxon>Gunneridae</taxon>
        <taxon>Pentapetalae</taxon>
        <taxon>rosids</taxon>
        <taxon>fabids</taxon>
        <taxon>Malpighiales</taxon>
        <taxon>Erythroxylaceae</taxon>
        <taxon>Erythroxylum</taxon>
    </lineage>
</organism>
<feature type="region of interest" description="Disordered" evidence="2">
    <location>
        <begin position="1"/>
        <end position="20"/>
    </location>
</feature>
<evidence type="ECO:0000313" key="3">
    <source>
        <dbReference type="EMBL" id="KAJ8775261.1"/>
    </source>
</evidence>
<name>A0AAV8U8P9_9ROSI</name>
<gene>
    <name evidence="3" type="ORF">K2173_020265</name>
</gene>
<dbReference type="InterPro" id="IPR013878">
    <property type="entry name" value="Mo25"/>
</dbReference>
<dbReference type="Gene3D" id="1.25.10.10">
    <property type="entry name" value="Leucine-rich Repeat Variant"/>
    <property type="match status" value="1"/>
</dbReference>
<dbReference type="EMBL" id="JAIWQS010000001">
    <property type="protein sequence ID" value="KAJ8775261.1"/>
    <property type="molecule type" value="Genomic_DNA"/>
</dbReference>
<evidence type="ECO:0000313" key="4">
    <source>
        <dbReference type="Proteomes" id="UP001159364"/>
    </source>
</evidence>
<dbReference type="InterPro" id="IPR016024">
    <property type="entry name" value="ARM-type_fold"/>
</dbReference>
<evidence type="ECO:0000256" key="1">
    <source>
        <dbReference type="ARBA" id="ARBA00011012"/>
    </source>
</evidence>
<keyword evidence="4" id="KW-1185">Reference proteome</keyword>
<accession>A0AAV8U8P9</accession>
<evidence type="ECO:0000256" key="2">
    <source>
        <dbReference type="SAM" id="MobiDB-lite"/>
    </source>
</evidence>
<sequence length="119" mass="13047">MANANAEVVDFEPEDDDLMDDNIDASPCATHLPKLKSAITSGASSFSSALKKTKGCGFREEAPSIIATEKWAHGGSVHQAQLTQEFFRENTLRLLIFCLPKLNLEARKDVTQVVGNLQR</sequence>
<comment type="similarity">
    <text evidence="1">Belongs to the Mo25 family.</text>
</comment>
<dbReference type="Proteomes" id="UP001159364">
    <property type="component" value="Linkage Group LG01"/>
</dbReference>
<protein>
    <submittedName>
        <fullName evidence="3">Uncharacterized protein</fullName>
    </submittedName>
</protein>
<dbReference type="Pfam" id="PF08569">
    <property type="entry name" value="Mo25"/>
    <property type="match status" value="1"/>
</dbReference>
<proteinExistence type="inferred from homology"/>
<dbReference type="InterPro" id="IPR011989">
    <property type="entry name" value="ARM-like"/>
</dbReference>
<dbReference type="SUPFAM" id="SSF48371">
    <property type="entry name" value="ARM repeat"/>
    <property type="match status" value="1"/>
</dbReference>
<dbReference type="AlphaFoldDB" id="A0AAV8U8P9"/>
<reference evidence="3 4" key="1">
    <citation type="submission" date="2021-09" db="EMBL/GenBank/DDBJ databases">
        <title>Genomic insights and catalytic innovation underlie evolution of tropane alkaloids biosynthesis.</title>
        <authorList>
            <person name="Wang Y.-J."/>
            <person name="Tian T."/>
            <person name="Huang J.-P."/>
            <person name="Huang S.-X."/>
        </authorList>
    </citation>
    <scope>NUCLEOTIDE SEQUENCE [LARGE SCALE GENOMIC DNA]</scope>
    <source>
        <strain evidence="3">KIB-2018</strain>
        <tissue evidence="3">Leaf</tissue>
    </source>
</reference>